<dbReference type="NCBIfam" id="TIGR00256">
    <property type="entry name" value="D-aminoacyl-tRNA deacylase"/>
    <property type="match status" value="1"/>
</dbReference>
<comment type="similarity">
    <text evidence="1 6">Belongs to the DTD family.</text>
</comment>
<dbReference type="InterPro" id="IPR003732">
    <property type="entry name" value="Daa-tRNA_deacyls_DTD"/>
</dbReference>
<feature type="compositionally biased region" description="Basic and acidic residues" evidence="7">
    <location>
        <begin position="150"/>
        <end position="191"/>
    </location>
</feature>
<dbReference type="GO" id="GO:0051500">
    <property type="term" value="F:D-tyrosyl-tRNA(Tyr) deacylase activity"/>
    <property type="evidence" value="ECO:0007669"/>
    <property type="project" value="TreeGrafter"/>
</dbReference>
<dbReference type="PANTHER" id="PTHR10472:SF5">
    <property type="entry name" value="D-AMINOACYL-TRNA DEACYLASE 1"/>
    <property type="match status" value="1"/>
</dbReference>
<evidence type="ECO:0000313" key="8">
    <source>
        <dbReference type="EMBL" id="GAA97005.1"/>
    </source>
</evidence>
<name>G7E2E5_MIXOS</name>
<dbReference type="FunCoup" id="G7E2E5">
    <property type="interactions" value="293"/>
</dbReference>
<comment type="caution">
    <text evidence="8">The sequence shown here is derived from an EMBL/GenBank/DDBJ whole genome shotgun (WGS) entry which is preliminary data.</text>
</comment>
<dbReference type="EMBL" id="BABT02000110">
    <property type="protein sequence ID" value="GAA97005.1"/>
    <property type="molecule type" value="Genomic_DNA"/>
</dbReference>
<keyword evidence="9" id="KW-1185">Reference proteome</keyword>
<dbReference type="FunFam" id="3.50.80.10:FF:000001">
    <property type="entry name" value="D-aminoacyl-tRNA deacylase"/>
    <property type="match status" value="1"/>
</dbReference>
<evidence type="ECO:0000256" key="6">
    <source>
        <dbReference type="RuleBase" id="RU003470"/>
    </source>
</evidence>
<dbReference type="eggNOG" id="KOG3323">
    <property type="taxonomic scope" value="Eukaryota"/>
</dbReference>
<keyword evidence="6" id="KW-0694">RNA-binding</keyword>
<keyword evidence="6" id="KW-0963">Cytoplasm</keyword>
<evidence type="ECO:0000256" key="4">
    <source>
        <dbReference type="ARBA" id="ARBA00047676"/>
    </source>
</evidence>
<reference evidence="8 9" key="2">
    <citation type="journal article" date="2012" name="Open Biol.">
        <title>Characteristics of nucleosomes and linker DNA regions on the genome of the basidiomycete Mixia osmundae revealed by mono- and dinucleosome mapping.</title>
        <authorList>
            <person name="Nishida H."/>
            <person name="Kondo S."/>
            <person name="Matsumoto T."/>
            <person name="Suzuki Y."/>
            <person name="Yoshikawa H."/>
            <person name="Taylor T.D."/>
            <person name="Sugiyama J."/>
        </authorList>
    </citation>
    <scope>NUCLEOTIDE SEQUENCE [LARGE SCALE GENOMIC DNA]</scope>
    <source>
        <strain evidence="9">CBS 9802 / IAM 14324 / JCM 22182 / KY 12970</strain>
    </source>
</reference>
<dbReference type="InterPro" id="IPR023509">
    <property type="entry name" value="DTD-like_sf"/>
</dbReference>
<dbReference type="Gene3D" id="3.50.80.10">
    <property type="entry name" value="D-tyrosyl-tRNA(Tyr) deacylase"/>
    <property type="match status" value="1"/>
</dbReference>
<proteinExistence type="inferred from homology"/>
<dbReference type="PANTHER" id="PTHR10472">
    <property type="entry name" value="D-TYROSYL-TRNA TYR DEACYLASE"/>
    <property type="match status" value="1"/>
</dbReference>
<protein>
    <recommendedName>
        <fullName evidence="3 6">D-aminoacyl-tRNA deacylase</fullName>
        <ecNumber evidence="2 6">3.1.1.96</ecNumber>
    </recommendedName>
</protein>
<dbReference type="EC" id="3.1.1.96" evidence="2 6"/>
<evidence type="ECO:0000256" key="5">
    <source>
        <dbReference type="ARBA" id="ARBA00048018"/>
    </source>
</evidence>
<keyword evidence="6" id="KW-0378">Hydrolase</keyword>
<dbReference type="OrthoDB" id="275783at2759"/>
<dbReference type="Proteomes" id="UP000009131">
    <property type="component" value="Unassembled WGS sequence"/>
</dbReference>
<dbReference type="GO" id="GO:0000049">
    <property type="term" value="F:tRNA binding"/>
    <property type="evidence" value="ECO:0007669"/>
    <property type="project" value="UniProtKB-KW"/>
</dbReference>
<dbReference type="HAMAP" id="MF_00518">
    <property type="entry name" value="Deacylase_Dtd"/>
    <property type="match status" value="1"/>
</dbReference>
<organism evidence="8 9">
    <name type="scientific">Mixia osmundae (strain CBS 9802 / IAM 14324 / JCM 22182 / KY 12970)</name>
    <dbReference type="NCBI Taxonomy" id="764103"/>
    <lineage>
        <taxon>Eukaryota</taxon>
        <taxon>Fungi</taxon>
        <taxon>Dikarya</taxon>
        <taxon>Basidiomycota</taxon>
        <taxon>Pucciniomycotina</taxon>
        <taxon>Mixiomycetes</taxon>
        <taxon>Mixiales</taxon>
        <taxon>Mixiaceae</taxon>
        <taxon>Mixia</taxon>
    </lineage>
</organism>
<evidence type="ECO:0000256" key="3">
    <source>
        <dbReference type="ARBA" id="ARBA00020007"/>
    </source>
</evidence>
<evidence type="ECO:0000256" key="7">
    <source>
        <dbReference type="SAM" id="MobiDB-lite"/>
    </source>
</evidence>
<comment type="catalytic activity">
    <reaction evidence="4">
        <text>glycyl-tRNA(Ala) + H2O = tRNA(Ala) + glycine + H(+)</text>
        <dbReference type="Rhea" id="RHEA:53744"/>
        <dbReference type="Rhea" id="RHEA-COMP:9657"/>
        <dbReference type="Rhea" id="RHEA-COMP:13640"/>
        <dbReference type="ChEBI" id="CHEBI:15377"/>
        <dbReference type="ChEBI" id="CHEBI:15378"/>
        <dbReference type="ChEBI" id="CHEBI:57305"/>
        <dbReference type="ChEBI" id="CHEBI:78442"/>
        <dbReference type="ChEBI" id="CHEBI:78522"/>
        <dbReference type="EC" id="3.1.1.96"/>
    </reaction>
</comment>
<keyword evidence="6" id="KW-0820">tRNA-binding</keyword>
<sequence length="200" mass="21997">MRAVIQRVKSASVSVDGQIVSSIGKGLLCLIGVARDDTAKDTESIAKSILKLRLFPETASDESPQWKQSVVDIKGDLLCVSQFTLLALTSKGAKPDFHDAMAPNEAKTLYEQLLFRLGQSYDGKIADGRFGAMMDVSLVNWGPVTIQLDSKDDGSPARSAFEEAKAAKRLETEQRRARNEADKRERLKAYETRQQTESCG</sequence>
<reference evidence="8 9" key="1">
    <citation type="journal article" date="2011" name="J. Gen. Appl. Microbiol.">
        <title>Draft genome sequencing of the enigmatic basidiomycete Mixia osmundae.</title>
        <authorList>
            <person name="Nishida H."/>
            <person name="Nagatsuka Y."/>
            <person name="Sugiyama J."/>
        </authorList>
    </citation>
    <scope>NUCLEOTIDE SEQUENCE [LARGE SCALE GENOMIC DNA]</scope>
    <source>
        <strain evidence="9">CBS 9802 / IAM 14324 / JCM 22182 / KY 12970</strain>
    </source>
</reference>
<dbReference type="SUPFAM" id="SSF69500">
    <property type="entry name" value="DTD-like"/>
    <property type="match status" value="1"/>
</dbReference>
<evidence type="ECO:0000256" key="1">
    <source>
        <dbReference type="ARBA" id="ARBA00009673"/>
    </source>
</evidence>
<gene>
    <name evidence="8" type="primary">Mo03679</name>
    <name evidence="8" type="ORF">E5Q_03679</name>
</gene>
<dbReference type="AlphaFoldDB" id="G7E2E5"/>
<dbReference type="HOGENOM" id="CLU_076901_0_2_1"/>
<dbReference type="Pfam" id="PF02580">
    <property type="entry name" value="Tyr_Deacylase"/>
    <property type="match status" value="1"/>
</dbReference>
<comment type="catalytic activity">
    <reaction evidence="5">
        <text>a D-aminoacyl-tRNA + H2O = a tRNA + a D-alpha-amino acid + H(+)</text>
        <dbReference type="Rhea" id="RHEA:13953"/>
        <dbReference type="Rhea" id="RHEA-COMP:10123"/>
        <dbReference type="Rhea" id="RHEA-COMP:10124"/>
        <dbReference type="ChEBI" id="CHEBI:15377"/>
        <dbReference type="ChEBI" id="CHEBI:15378"/>
        <dbReference type="ChEBI" id="CHEBI:59871"/>
        <dbReference type="ChEBI" id="CHEBI:78442"/>
        <dbReference type="ChEBI" id="CHEBI:79333"/>
        <dbReference type="EC" id="3.1.1.96"/>
    </reaction>
</comment>
<dbReference type="STRING" id="764103.G7E2E5"/>
<accession>G7E2E5</accession>
<evidence type="ECO:0000256" key="2">
    <source>
        <dbReference type="ARBA" id="ARBA00013056"/>
    </source>
</evidence>
<dbReference type="GO" id="GO:0106026">
    <property type="term" value="F:Gly-tRNA(Ala) deacylase activity"/>
    <property type="evidence" value="ECO:0007669"/>
    <property type="project" value="RHEA"/>
</dbReference>
<dbReference type="GO" id="GO:0005737">
    <property type="term" value="C:cytoplasm"/>
    <property type="evidence" value="ECO:0007669"/>
    <property type="project" value="UniProtKB-SubCell"/>
</dbReference>
<evidence type="ECO:0000313" key="9">
    <source>
        <dbReference type="Proteomes" id="UP000009131"/>
    </source>
</evidence>
<feature type="region of interest" description="Disordered" evidence="7">
    <location>
        <begin position="150"/>
        <end position="200"/>
    </location>
</feature>
<dbReference type="InParanoid" id="G7E2E5"/>
<dbReference type="CDD" id="cd00563">
    <property type="entry name" value="Dtyr_deacylase"/>
    <property type="match status" value="1"/>
</dbReference>
<comment type="subcellular location">
    <subcellularLocation>
        <location evidence="6">Cytoplasm</location>
    </subcellularLocation>
</comment>